<evidence type="ECO:0008006" key="3">
    <source>
        <dbReference type="Google" id="ProtNLM"/>
    </source>
</evidence>
<dbReference type="InterPro" id="IPR038056">
    <property type="entry name" value="YjbR-like_sf"/>
</dbReference>
<name>A0ABQ1UJP0_9BACT</name>
<evidence type="ECO:0000313" key="1">
    <source>
        <dbReference type="EMBL" id="GGF18456.1"/>
    </source>
</evidence>
<dbReference type="InterPro" id="IPR058532">
    <property type="entry name" value="YjbR/MT2646/Rv2570-like"/>
</dbReference>
<dbReference type="Pfam" id="PF04237">
    <property type="entry name" value="YjbR"/>
    <property type="match status" value="1"/>
</dbReference>
<keyword evidence="2" id="KW-1185">Reference proteome</keyword>
<evidence type="ECO:0000313" key="2">
    <source>
        <dbReference type="Proteomes" id="UP000647339"/>
    </source>
</evidence>
<dbReference type="SUPFAM" id="SSF142906">
    <property type="entry name" value="YjbR-like"/>
    <property type="match status" value="1"/>
</dbReference>
<gene>
    <name evidence="1" type="ORF">GCM10011339_02970</name>
</gene>
<sequence length="116" mass="13293">MDIVFFRDYCLQKSGVTEDTPFGPDTLVFKVGGKMFALIDIEKFESVNLKCNPERAVELREQFTGIIPGYHMNKKHWNTVSFDGSVPDPLIMELVDHSYELVFHSLPKKLQNEING</sequence>
<dbReference type="Gene3D" id="3.90.1150.30">
    <property type="match status" value="1"/>
</dbReference>
<dbReference type="RefSeq" id="WP_137402469.1">
    <property type="nucleotide sequence ID" value="NZ_BMIU01000001.1"/>
</dbReference>
<dbReference type="InterPro" id="IPR007351">
    <property type="entry name" value="YjbR"/>
</dbReference>
<proteinExistence type="predicted"/>
<dbReference type="Proteomes" id="UP000647339">
    <property type="component" value="Unassembled WGS sequence"/>
</dbReference>
<accession>A0ABQ1UJP0</accession>
<organism evidence="1 2">
    <name type="scientific">Echinicola rosea</name>
    <dbReference type="NCBI Taxonomy" id="1807691"/>
    <lineage>
        <taxon>Bacteria</taxon>
        <taxon>Pseudomonadati</taxon>
        <taxon>Bacteroidota</taxon>
        <taxon>Cytophagia</taxon>
        <taxon>Cytophagales</taxon>
        <taxon>Cyclobacteriaceae</taxon>
        <taxon>Echinicola</taxon>
    </lineage>
</organism>
<comment type="caution">
    <text evidence="1">The sequence shown here is derived from an EMBL/GenBank/DDBJ whole genome shotgun (WGS) entry which is preliminary data.</text>
</comment>
<reference evidence="2" key="1">
    <citation type="journal article" date="2019" name="Int. J. Syst. Evol. Microbiol.">
        <title>The Global Catalogue of Microorganisms (GCM) 10K type strain sequencing project: providing services to taxonomists for standard genome sequencing and annotation.</title>
        <authorList>
            <consortium name="The Broad Institute Genomics Platform"/>
            <consortium name="The Broad Institute Genome Sequencing Center for Infectious Disease"/>
            <person name="Wu L."/>
            <person name="Ma J."/>
        </authorList>
    </citation>
    <scope>NUCLEOTIDE SEQUENCE [LARGE SCALE GENOMIC DNA]</scope>
    <source>
        <strain evidence="2">CGMCC 1.15407</strain>
    </source>
</reference>
<protein>
    <recommendedName>
        <fullName evidence="3">MmcQ/YjbR family DNA-binding protein</fullName>
    </recommendedName>
</protein>
<dbReference type="PANTHER" id="PTHR35145">
    <property type="entry name" value="CYTOPLASMIC PROTEIN-RELATED"/>
    <property type="match status" value="1"/>
</dbReference>
<dbReference type="PANTHER" id="PTHR35145:SF1">
    <property type="entry name" value="CYTOPLASMIC PROTEIN"/>
    <property type="match status" value="1"/>
</dbReference>
<dbReference type="EMBL" id="BMIU01000001">
    <property type="protein sequence ID" value="GGF18456.1"/>
    <property type="molecule type" value="Genomic_DNA"/>
</dbReference>